<dbReference type="InterPro" id="IPR050971">
    <property type="entry name" value="Cadherin-domain_protein"/>
</dbReference>
<evidence type="ECO:0000256" key="2">
    <source>
        <dbReference type="ARBA" id="ARBA00022692"/>
    </source>
</evidence>
<feature type="domain" description="Cadherin" evidence="10">
    <location>
        <begin position="49"/>
        <end position="172"/>
    </location>
</feature>
<evidence type="ECO:0000256" key="7">
    <source>
        <dbReference type="ARBA" id="ARBA00023136"/>
    </source>
</evidence>
<name>A0ABQ9FL48_TEGGR</name>
<dbReference type="CDD" id="cd11304">
    <property type="entry name" value="Cadherin_repeat"/>
    <property type="match status" value="8"/>
</dbReference>
<organism evidence="11 12">
    <name type="scientific">Tegillarca granosa</name>
    <name type="common">Malaysian cockle</name>
    <name type="synonym">Anadara granosa</name>
    <dbReference type="NCBI Taxonomy" id="220873"/>
    <lineage>
        <taxon>Eukaryota</taxon>
        <taxon>Metazoa</taxon>
        <taxon>Spiralia</taxon>
        <taxon>Lophotrochozoa</taxon>
        <taxon>Mollusca</taxon>
        <taxon>Bivalvia</taxon>
        <taxon>Autobranchia</taxon>
        <taxon>Pteriomorphia</taxon>
        <taxon>Arcoida</taxon>
        <taxon>Arcoidea</taxon>
        <taxon>Arcidae</taxon>
        <taxon>Tegillarca</taxon>
    </lineage>
</organism>
<evidence type="ECO:0000256" key="9">
    <source>
        <dbReference type="SAM" id="Phobius"/>
    </source>
</evidence>
<comment type="caution">
    <text evidence="11">The sequence shown here is derived from an EMBL/GenBank/DDBJ whole genome shotgun (WGS) entry which is preliminary data.</text>
</comment>
<keyword evidence="6 9" id="KW-1133">Transmembrane helix</keyword>
<dbReference type="PANTHER" id="PTHR24025">
    <property type="entry name" value="DESMOGLEIN FAMILY MEMBER"/>
    <property type="match status" value="1"/>
</dbReference>
<keyword evidence="12" id="KW-1185">Reference proteome</keyword>
<keyword evidence="4 8" id="KW-0106">Calcium</keyword>
<dbReference type="PANTHER" id="PTHR24025:SF23">
    <property type="entry name" value="NEURAL-CADHERIN"/>
    <property type="match status" value="1"/>
</dbReference>
<evidence type="ECO:0000313" key="11">
    <source>
        <dbReference type="EMBL" id="KAJ8318004.1"/>
    </source>
</evidence>
<evidence type="ECO:0000256" key="5">
    <source>
        <dbReference type="ARBA" id="ARBA00022889"/>
    </source>
</evidence>
<keyword evidence="7 9" id="KW-0472">Membrane</keyword>
<evidence type="ECO:0000256" key="8">
    <source>
        <dbReference type="PROSITE-ProRule" id="PRU00043"/>
    </source>
</evidence>
<keyword evidence="5" id="KW-0130">Cell adhesion</keyword>
<keyword evidence="2 9" id="KW-0812">Transmembrane</keyword>
<dbReference type="Gene3D" id="2.60.40.60">
    <property type="entry name" value="Cadherins"/>
    <property type="match status" value="8"/>
</dbReference>
<dbReference type="InterPro" id="IPR002126">
    <property type="entry name" value="Cadherin-like_dom"/>
</dbReference>
<accession>A0ABQ9FL48</accession>
<protein>
    <recommendedName>
        <fullName evidence="10">Cadherin domain-containing protein</fullName>
    </recommendedName>
</protein>
<dbReference type="SUPFAM" id="SSF49313">
    <property type="entry name" value="Cadherin-like"/>
    <property type="match status" value="7"/>
</dbReference>
<dbReference type="InterPro" id="IPR015919">
    <property type="entry name" value="Cadherin-like_sf"/>
</dbReference>
<evidence type="ECO:0000256" key="4">
    <source>
        <dbReference type="ARBA" id="ARBA00022837"/>
    </source>
</evidence>
<dbReference type="Proteomes" id="UP001217089">
    <property type="component" value="Unassembled WGS sequence"/>
</dbReference>
<dbReference type="PROSITE" id="PS50268">
    <property type="entry name" value="CADHERIN_2"/>
    <property type="match status" value="8"/>
</dbReference>
<dbReference type="PRINTS" id="PR00205">
    <property type="entry name" value="CADHERIN"/>
</dbReference>
<feature type="domain" description="Cadherin" evidence="10">
    <location>
        <begin position="179"/>
        <end position="284"/>
    </location>
</feature>
<sequence length="1009" mass="114489">MIILLLLNQTETDLSSLLHARDKGGPPKTGSATLYVTITDANNQIPKFNKTNYQTRIKEDEPIGTVALNVLATDIDSTSLLRYYIKPGSHLARKPDGSNIVGTFQYDYTKAFIIEPLTGVIKTNMTLRRDGAAEISFIVVVEDTKAEDNKPQTAEASVLIIILGRNDTTPYYDGKRADTDPRYYFQLPENTAVDNLITSLQAIDPTGLPINNYVKVPGSGDLDNLFRVDKLNGQIFVSKVPDYEALRNKLQSFKVRATTQDGIRYVDATVNIEIKDVNDNPPVFIHKNYTFRIPEDKDFTYEIGPVIARDADGGSFAAIEYSLFDPVHNDFMIESNQYKEGIIRVKRNTSLDFEKVSVYNLLVFAKDNLPTSTDRQTASVKVTIFITDVNDNYPQFTRPSYSFFTVETFDIGVSVGLITATDKDKDNYGEVYYYFEDIPGTKPATQYFEIEQATGLIKIKSSLQGTAANSPYRLYVRAVDNPEGAPQLSNITTVSINVSSGQIDEGRPVWITPKATNEYMIQENSPPNTVIVTAEARARTPGAGIIYSILYNDDSRLFKINNVTGVVTTTERLDREQKQDYVILLLGVDSKNSSLQSTNLLKVKVLDENDETPSFRNCPDVKYARPEIVSVYEREPRDTFVFKAKACDRDLYPNNQVMYDFYSPEGHRNCFANVSESFSLDASTGIITTRKVLDRELQPSYLLCVRAIEQRLNGRRKRQTYNFTNENEDTILFLHVNILDINDMRPTFPYTLINDRIFDLPQSDKVTQVQAYDGDSSEFNKIRYTITNVMLKDSDGRVIPIYNTPFNIDPATGMISVALRSYVTFVGGYFNLTVRAEDSKNISMWDSVVVRIFVLKAYYQVRVVIPTDRFGDDVQGYVDQMLNELNTKYPDFLFKDTITRYHKTLTGSSIDRTDVCMVVIQKDKVLDSYQATRELNKINDVLRKYGSVSTGPCEPVSTARLEGWVAFWWVLVAFAIFIFVATLILIYAIWALYRNYRNYMNTQKTYLVQ</sequence>
<gene>
    <name evidence="11" type="ORF">KUTeg_003095</name>
</gene>
<evidence type="ECO:0000259" key="10">
    <source>
        <dbReference type="PROSITE" id="PS50268"/>
    </source>
</evidence>
<feature type="transmembrane region" description="Helical" evidence="9">
    <location>
        <begin position="966"/>
        <end position="993"/>
    </location>
</feature>
<comment type="subcellular location">
    <subcellularLocation>
        <location evidence="1">Membrane</location>
    </subcellularLocation>
</comment>
<feature type="domain" description="Cadherin" evidence="10">
    <location>
        <begin position="285"/>
        <end position="396"/>
    </location>
</feature>
<feature type="domain" description="Cadherin" evidence="10">
    <location>
        <begin position="766"/>
        <end position="868"/>
    </location>
</feature>
<dbReference type="PROSITE" id="PS00232">
    <property type="entry name" value="CADHERIN_1"/>
    <property type="match status" value="2"/>
</dbReference>
<dbReference type="InterPro" id="IPR020894">
    <property type="entry name" value="Cadherin_CS"/>
</dbReference>
<dbReference type="EMBL" id="JARBDR010000214">
    <property type="protein sequence ID" value="KAJ8318004.1"/>
    <property type="molecule type" value="Genomic_DNA"/>
</dbReference>
<evidence type="ECO:0000256" key="6">
    <source>
        <dbReference type="ARBA" id="ARBA00022989"/>
    </source>
</evidence>
<evidence type="ECO:0000256" key="3">
    <source>
        <dbReference type="ARBA" id="ARBA00022737"/>
    </source>
</evidence>
<feature type="domain" description="Cadherin" evidence="10">
    <location>
        <begin position="623"/>
        <end position="748"/>
    </location>
</feature>
<feature type="domain" description="Cadherin" evidence="10">
    <location>
        <begin position="18"/>
        <end position="48"/>
    </location>
</feature>
<reference evidence="11 12" key="1">
    <citation type="submission" date="2022-12" db="EMBL/GenBank/DDBJ databases">
        <title>Chromosome-level genome of Tegillarca granosa.</title>
        <authorList>
            <person name="Kim J."/>
        </authorList>
    </citation>
    <scope>NUCLEOTIDE SEQUENCE [LARGE SCALE GENOMIC DNA]</scope>
    <source>
        <strain evidence="11">Teg-2019</strain>
        <tissue evidence="11">Adductor muscle</tissue>
    </source>
</reference>
<dbReference type="Pfam" id="PF00028">
    <property type="entry name" value="Cadherin"/>
    <property type="match status" value="4"/>
</dbReference>
<dbReference type="SMART" id="SM00112">
    <property type="entry name" value="CA"/>
    <property type="match status" value="7"/>
</dbReference>
<feature type="domain" description="Cadherin" evidence="10">
    <location>
        <begin position="513"/>
        <end position="615"/>
    </location>
</feature>
<evidence type="ECO:0000313" key="12">
    <source>
        <dbReference type="Proteomes" id="UP001217089"/>
    </source>
</evidence>
<feature type="domain" description="Cadherin" evidence="10">
    <location>
        <begin position="397"/>
        <end position="510"/>
    </location>
</feature>
<keyword evidence="3" id="KW-0677">Repeat</keyword>
<evidence type="ECO:0000256" key="1">
    <source>
        <dbReference type="ARBA" id="ARBA00004370"/>
    </source>
</evidence>
<proteinExistence type="predicted"/>